<organism evidence="1 2">
    <name type="scientific">Cardiocondyla obscurior</name>
    <dbReference type="NCBI Taxonomy" id="286306"/>
    <lineage>
        <taxon>Eukaryota</taxon>
        <taxon>Metazoa</taxon>
        <taxon>Ecdysozoa</taxon>
        <taxon>Arthropoda</taxon>
        <taxon>Hexapoda</taxon>
        <taxon>Insecta</taxon>
        <taxon>Pterygota</taxon>
        <taxon>Neoptera</taxon>
        <taxon>Endopterygota</taxon>
        <taxon>Hymenoptera</taxon>
        <taxon>Apocrita</taxon>
        <taxon>Aculeata</taxon>
        <taxon>Formicoidea</taxon>
        <taxon>Formicidae</taxon>
        <taxon>Myrmicinae</taxon>
        <taxon>Cardiocondyla</taxon>
    </lineage>
</organism>
<dbReference type="Proteomes" id="UP001430953">
    <property type="component" value="Unassembled WGS sequence"/>
</dbReference>
<name>A0AAW2GK53_9HYME</name>
<dbReference type="AlphaFoldDB" id="A0AAW2GK53"/>
<sequence>MYEIFILTMRLITALRLFSSPRVRHQFVHLSAFYRFARIPCSSYGARVCVPPRYSKSDIDSYKCPLSDGTTRFSSVIRGAFTLPSDRAAFRGISPTVAREKTGGNFHLNTRVLCNLKKKRKKRKIKLHGLAMRYTPHFRYTPRSINITR</sequence>
<accession>A0AAW2GK53</accession>
<proteinExistence type="predicted"/>
<evidence type="ECO:0000313" key="1">
    <source>
        <dbReference type="EMBL" id="KAL0127885.1"/>
    </source>
</evidence>
<gene>
    <name evidence="1" type="ORF">PUN28_003263</name>
</gene>
<reference evidence="1 2" key="1">
    <citation type="submission" date="2023-03" db="EMBL/GenBank/DDBJ databases">
        <title>High recombination rates correlate with genetic variation in Cardiocondyla obscurior ants.</title>
        <authorList>
            <person name="Errbii M."/>
        </authorList>
    </citation>
    <scope>NUCLEOTIDE SEQUENCE [LARGE SCALE GENOMIC DNA]</scope>
    <source>
        <strain evidence="1">Alpha-2009</strain>
        <tissue evidence="1">Whole body</tissue>
    </source>
</reference>
<evidence type="ECO:0000313" key="2">
    <source>
        <dbReference type="Proteomes" id="UP001430953"/>
    </source>
</evidence>
<protein>
    <recommendedName>
        <fullName evidence="3">Secreted protein</fullName>
    </recommendedName>
</protein>
<comment type="caution">
    <text evidence="1">The sequence shown here is derived from an EMBL/GenBank/DDBJ whole genome shotgun (WGS) entry which is preliminary data.</text>
</comment>
<dbReference type="EMBL" id="JADYXP020000003">
    <property type="protein sequence ID" value="KAL0127885.1"/>
    <property type="molecule type" value="Genomic_DNA"/>
</dbReference>
<keyword evidence="2" id="KW-1185">Reference proteome</keyword>
<evidence type="ECO:0008006" key="3">
    <source>
        <dbReference type="Google" id="ProtNLM"/>
    </source>
</evidence>